<comment type="caution">
    <text evidence="1">The sequence shown here is derived from an EMBL/GenBank/DDBJ whole genome shotgun (WGS) entry which is preliminary data.</text>
</comment>
<name>A0A645EUB5_9ZZZZ</name>
<dbReference type="EMBL" id="VSSQ01050700">
    <property type="protein sequence ID" value="MPN04779.1"/>
    <property type="molecule type" value="Genomic_DNA"/>
</dbReference>
<protein>
    <submittedName>
        <fullName evidence="1">Uncharacterized protein</fullName>
    </submittedName>
</protein>
<evidence type="ECO:0000313" key="1">
    <source>
        <dbReference type="EMBL" id="MPN04779.1"/>
    </source>
</evidence>
<organism evidence="1">
    <name type="scientific">bioreactor metagenome</name>
    <dbReference type="NCBI Taxonomy" id="1076179"/>
    <lineage>
        <taxon>unclassified sequences</taxon>
        <taxon>metagenomes</taxon>
        <taxon>ecological metagenomes</taxon>
    </lineage>
</organism>
<gene>
    <name evidence="1" type="ORF">SDC9_152026</name>
</gene>
<reference evidence="1" key="1">
    <citation type="submission" date="2019-08" db="EMBL/GenBank/DDBJ databases">
        <authorList>
            <person name="Kucharzyk K."/>
            <person name="Murdoch R.W."/>
            <person name="Higgins S."/>
            <person name="Loffler F."/>
        </authorList>
    </citation>
    <scope>NUCLEOTIDE SEQUENCE</scope>
</reference>
<accession>A0A645EUB5</accession>
<dbReference type="AlphaFoldDB" id="A0A645EUB5"/>
<sequence length="72" mass="8259">MRAPLLEIDLSPNLTWSELRHSKFGLGYGPMGRWLRELDTVTRGEDTQLIRAAIGCCLVVFEIVYKSEFSRD</sequence>
<proteinExistence type="predicted"/>